<keyword evidence="2" id="KW-1185">Reference proteome</keyword>
<reference evidence="1 2" key="1">
    <citation type="journal article" date="2010" name="Stand. Genomic Sci.">
        <title>Complete genome sequence of Haliangium ochraceum type strain (SMP-2).</title>
        <authorList>
            <consortium name="US DOE Joint Genome Institute (JGI-PGF)"/>
            <person name="Ivanova N."/>
            <person name="Daum C."/>
            <person name="Lang E."/>
            <person name="Abt B."/>
            <person name="Kopitz M."/>
            <person name="Saunders E."/>
            <person name="Lapidus A."/>
            <person name="Lucas S."/>
            <person name="Glavina Del Rio T."/>
            <person name="Nolan M."/>
            <person name="Tice H."/>
            <person name="Copeland A."/>
            <person name="Cheng J.F."/>
            <person name="Chen F."/>
            <person name="Bruce D."/>
            <person name="Goodwin L."/>
            <person name="Pitluck S."/>
            <person name="Mavromatis K."/>
            <person name="Pati A."/>
            <person name="Mikhailova N."/>
            <person name="Chen A."/>
            <person name="Palaniappan K."/>
            <person name="Land M."/>
            <person name="Hauser L."/>
            <person name="Chang Y.J."/>
            <person name="Jeffries C.D."/>
            <person name="Detter J.C."/>
            <person name="Brettin T."/>
            <person name="Rohde M."/>
            <person name="Goker M."/>
            <person name="Bristow J."/>
            <person name="Markowitz V."/>
            <person name="Eisen J.A."/>
            <person name="Hugenholtz P."/>
            <person name="Kyrpides N.C."/>
            <person name="Klenk H.P."/>
        </authorList>
    </citation>
    <scope>NUCLEOTIDE SEQUENCE [LARGE SCALE GENOMIC DNA]</scope>
    <source>
        <strain evidence="2">DSM 14365 / CIP 107738 / JCM 11303 / AJ 13395 / SMP-2</strain>
    </source>
</reference>
<evidence type="ECO:0000313" key="1">
    <source>
        <dbReference type="EMBL" id="ACY18157.1"/>
    </source>
</evidence>
<dbReference type="RefSeq" id="WP_012830749.1">
    <property type="nucleotide sequence ID" value="NC_013440.1"/>
</dbReference>
<protein>
    <submittedName>
        <fullName evidence="1">Uncharacterized protein</fullName>
    </submittedName>
</protein>
<evidence type="ECO:0000313" key="2">
    <source>
        <dbReference type="Proteomes" id="UP000001880"/>
    </source>
</evidence>
<dbReference type="STRING" id="502025.Hoch_5680"/>
<dbReference type="EMBL" id="CP001804">
    <property type="protein sequence ID" value="ACY18157.1"/>
    <property type="molecule type" value="Genomic_DNA"/>
</dbReference>
<dbReference type="eggNOG" id="ENOG50301KY">
    <property type="taxonomic scope" value="Bacteria"/>
</dbReference>
<dbReference type="Proteomes" id="UP000001880">
    <property type="component" value="Chromosome"/>
</dbReference>
<gene>
    <name evidence="1" type="ordered locus">Hoch_5680</name>
</gene>
<name>D0LGD2_HALO1</name>
<dbReference type="KEGG" id="hoh:Hoch_5680"/>
<proteinExistence type="predicted"/>
<dbReference type="HOGENOM" id="CLU_675737_0_0_7"/>
<organism evidence="1 2">
    <name type="scientific">Haliangium ochraceum (strain DSM 14365 / JCM 11303 / SMP-2)</name>
    <dbReference type="NCBI Taxonomy" id="502025"/>
    <lineage>
        <taxon>Bacteria</taxon>
        <taxon>Pseudomonadati</taxon>
        <taxon>Myxococcota</taxon>
        <taxon>Polyangia</taxon>
        <taxon>Haliangiales</taxon>
        <taxon>Kofleriaceae</taxon>
        <taxon>Haliangium</taxon>
    </lineage>
</organism>
<accession>D0LGD2</accession>
<dbReference type="OrthoDB" id="5288813at2"/>
<dbReference type="AlphaFoldDB" id="D0LGD2"/>
<sequence length="407" mass="44408">MQLIPRSTGAPSARALALLSGLAAFALLLVGGSESAHAYPQFQFSTYSATCNMCHFSPSGGGLINGFGRDEAGDTISGKGDGGFLHGAWDPPEWLALGADFRVAAITKPAGDVPTNSVFPMQGDIYARVAFSGLSFNGTLGLRGVARSVQTERNDERGVLDRLSSREHYVMYQNLEDAWYVRAGRFHAPYGIRHQDHTQYVRRYLGQHTLEQTYNLSGGVVKDEYEYHLTAFAPAPVLNLGSSENTTSAPVGTTGYGGAFYYENRNEDQTGSFGAQIKADFGDAQSRYWLGGLYKRFFEDQSLMLMSQFDIGLGTFSGDVDADAQFLLSAHADLTYFVTQGLMLTGTIERYDPDLLLSGSGRDGVGLAVQYMPYAHCEVHLLGRLDFQGEDYAAPTPLGMLMLHYYL</sequence>